<keyword evidence="2" id="KW-0238">DNA-binding</keyword>
<dbReference type="Pfam" id="PF14525">
    <property type="entry name" value="AraC_binding_2"/>
    <property type="match status" value="1"/>
</dbReference>
<dbReference type="PRINTS" id="PR00032">
    <property type="entry name" value="HTHARAC"/>
</dbReference>
<dbReference type="InterPro" id="IPR035418">
    <property type="entry name" value="AraC-bd_2"/>
</dbReference>
<dbReference type="InterPro" id="IPR009057">
    <property type="entry name" value="Homeodomain-like_sf"/>
</dbReference>
<dbReference type="InterPro" id="IPR050204">
    <property type="entry name" value="AraC_XylS_family_regulators"/>
</dbReference>
<evidence type="ECO:0000256" key="3">
    <source>
        <dbReference type="ARBA" id="ARBA00023163"/>
    </source>
</evidence>
<dbReference type="GO" id="GO:0003700">
    <property type="term" value="F:DNA-binding transcription factor activity"/>
    <property type="evidence" value="ECO:0007669"/>
    <property type="project" value="InterPro"/>
</dbReference>
<dbReference type="AlphaFoldDB" id="A0A6N7Z113"/>
<keyword evidence="3" id="KW-0804">Transcription</keyword>
<dbReference type="GO" id="GO:0043565">
    <property type="term" value="F:sequence-specific DNA binding"/>
    <property type="evidence" value="ECO:0007669"/>
    <property type="project" value="InterPro"/>
</dbReference>
<dbReference type="EMBL" id="WMBA01000004">
    <property type="protein sequence ID" value="MTD53184.1"/>
    <property type="molecule type" value="Genomic_DNA"/>
</dbReference>
<evidence type="ECO:0000259" key="4">
    <source>
        <dbReference type="PROSITE" id="PS01124"/>
    </source>
</evidence>
<dbReference type="InterPro" id="IPR020449">
    <property type="entry name" value="Tscrpt_reg_AraC-type_HTH"/>
</dbReference>
<dbReference type="Pfam" id="PF12833">
    <property type="entry name" value="HTH_18"/>
    <property type="match status" value="1"/>
</dbReference>
<dbReference type="SUPFAM" id="SSF46689">
    <property type="entry name" value="Homeodomain-like"/>
    <property type="match status" value="1"/>
</dbReference>
<name>A0A6N7Z113_9PSEU</name>
<dbReference type="Proteomes" id="UP000440096">
    <property type="component" value="Unassembled WGS sequence"/>
</dbReference>
<evidence type="ECO:0000256" key="2">
    <source>
        <dbReference type="ARBA" id="ARBA00023125"/>
    </source>
</evidence>
<comment type="caution">
    <text evidence="5">The sequence shown here is derived from an EMBL/GenBank/DDBJ whole genome shotgun (WGS) entry which is preliminary data.</text>
</comment>
<accession>A0A6N7Z113</accession>
<dbReference type="PANTHER" id="PTHR46796">
    <property type="entry name" value="HTH-TYPE TRANSCRIPTIONAL ACTIVATOR RHAS-RELATED"/>
    <property type="match status" value="1"/>
</dbReference>
<dbReference type="InterPro" id="IPR018062">
    <property type="entry name" value="HTH_AraC-typ_CS"/>
</dbReference>
<evidence type="ECO:0000313" key="5">
    <source>
        <dbReference type="EMBL" id="MTD53184.1"/>
    </source>
</evidence>
<gene>
    <name evidence="5" type="ORF">GKO32_04205</name>
</gene>
<protein>
    <submittedName>
        <fullName evidence="5">Helix-turn-helix domain-containing protein</fullName>
    </submittedName>
</protein>
<keyword evidence="6" id="KW-1185">Reference proteome</keyword>
<evidence type="ECO:0000256" key="1">
    <source>
        <dbReference type="ARBA" id="ARBA00023015"/>
    </source>
</evidence>
<keyword evidence="1" id="KW-0805">Transcription regulation</keyword>
<dbReference type="Gene3D" id="1.10.10.60">
    <property type="entry name" value="Homeodomain-like"/>
    <property type="match status" value="1"/>
</dbReference>
<evidence type="ECO:0000313" key="6">
    <source>
        <dbReference type="Proteomes" id="UP000440096"/>
    </source>
</evidence>
<feature type="domain" description="HTH araC/xylS-type" evidence="4">
    <location>
        <begin position="215"/>
        <end position="314"/>
    </location>
</feature>
<sequence>MNSGVQQRWVVRQEPGRGAADEWQRVLAATHLAFDLSVPADRMFTGTVVRTRVGFMDLVECRSTPFTGRRGSGMTGEPGADRFGIQILCRGTEHVRSPGSEPVVLSAGALQLWDGMRPVRLDVMTPFVKRTLVFPRERVVNACPRLAEVESLPALGGLPSAGMLTRYVGAMVAELSEMDDRMRETACDIALELIRSIVEPSLPDARAARRDALRARARRYVRAHLADPRLGPETIARALSVSRRTLHNAFQGSDSTVASLVRTARLARSKEDLADPGGGSVTEIAYRWGFADATHFSQAFKREYGMTPREVRALGTRKPCAEPMV</sequence>
<dbReference type="OrthoDB" id="9799345at2"/>
<proteinExistence type="predicted"/>
<reference evidence="5 6" key="1">
    <citation type="submission" date="2019-11" db="EMBL/GenBank/DDBJ databases">
        <title>Draft genome of Amycolatopsis RM579.</title>
        <authorList>
            <person name="Duangmal K."/>
            <person name="Mingma R."/>
        </authorList>
    </citation>
    <scope>NUCLEOTIDE SEQUENCE [LARGE SCALE GENOMIC DNA]</scope>
    <source>
        <strain evidence="5 6">RM579</strain>
    </source>
</reference>
<dbReference type="PANTHER" id="PTHR46796:SF6">
    <property type="entry name" value="ARAC SUBFAMILY"/>
    <property type="match status" value="1"/>
</dbReference>
<dbReference type="InterPro" id="IPR018060">
    <property type="entry name" value="HTH_AraC"/>
</dbReference>
<dbReference type="RefSeq" id="WP_154755432.1">
    <property type="nucleotide sequence ID" value="NZ_WMBA01000004.1"/>
</dbReference>
<dbReference type="PROSITE" id="PS00041">
    <property type="entry name" value="HTH_ARAC_FAMILY_1"/>
    <property type="match status" value="1"/>
</dbReference>
<dbReference type="PROSITE" id="PS01124">
    <property type="entry name" value="HTH_ARAC_FAMILY_2"/>
    <property type="match status" value="1"/>
</dbReference>
<dbReference type="SMART" id="SM00342">
    <property type="entry name" value="HTH_ARAC"/>
    <property type="match status" value="1"/>
</dbReference>
<organism evidence="5 6">
    <name type="scientific">Amycolatopsis pithecellobii</name>
    <dbReference type="NCBI Taxonomy" id="664692"/>
    <lineage>
        <taxon>Bacteria</taxon>
        <taxon>Bacillati</taxon>
        <taxon>Actinomycetota</taxon>
        <taxon>Actinomycetes</taxon>
        <taxon>Pseudonocardiales</taxon>
        <taxon>Pseudonocardiaceae</taxon>
        <taxon>Amycolatopsis</taxon>
    </lineage>
</organism>